<reference evidence="1 2" key="1">
    <citation type="submission" date="2016-10" db="EMBL/GenBank/DDBJ databases">
        <authorList>
            <person name="Varghese N."/>
            <person name="Submissions S."/>
        </authorList>
    </citation>
    <scope>NUCLEOTIDE SEQUENCE [LARGE SCALE GENOMIC DNA]</scope>
    <source>
        <strain evidence="1 2">IAM 15147</strain>
    </source>
</reference>
<dbReference type="AlphaFoldDB" id="A0AA94HKR4"/>
<organism evidence="1 2">
    <name type="scientific">Agrococcus baldri</name>
    <dbReference type="NCBI Taxonomy" id="153730"/>
    <lineage>
        <taxon>Bacteria</taxon>
        <taxon>Bacillati</taxon>
        <taxon>Actinomycetota</taxon>
        <taxon>Actinomycetes</taxon>
        <taxon>Micrococcales</taxon>
        <taxon>Microbacteriaceae</taxon>
        <taxon>Agrococcus</taxon>
    </lineage>
</organism>
<dbReference type="InterPro" id="IPR034660">
    <property type="entry name" value="DinB/YfiT-like"/>
</dbReference>
<proteinExistence type="predicted"/>
<keyword evidence="2" id="KW-1185">Reference proteome</keyword>
<accession>A0AA94HKR4</accession>
<dbReference type="Gene3D" id="1.20.120.450">
    <property type="entry name" value="dinb family like domain"/>
    <property type="match status" value="1"/>
</dbReference>
<protein>
    <recommendedName>
        <fullName evidence="3">Mini-circle protein</fullName>
    </recommendedName>
</protein>
<sequence>MTDDDRIRLLLLDALDAQRRHVLAAIDGLSDAQLRSAVLPSGWSPIGLVRHLTLGGERYWLHTVMAGEPLDYWPADRPELDDGRPADWRVEAHEATDAVVQEYRDAIARSDEIVAALDLRAAPRRPEPEWPAERFPDLAAVLLHVILDAATHAGHLDATRELLDGRQHLVL</sequence>
<name>A0AA94HKR4_9MICO</name>
<dbReference type="Pfam" id="PF04978">
    <property type="entry name" value="MST"/>
    <property type="match status" value="1"/>
</dbReference>
<dbReference type="RefSeq" id="WP_092915643.1">
    <property type="nucleotide sequence ID" value="NZ_FOZN01000001.1"/>
</dbReference>
<evidence type="ECO:0000313" key="2">
    <source>
        <dbReference type="Proteomes" id="UP000198506"/>
    </source>
</evidence>
<dbReference type="SUPFAM" id="SSF109854">
    <property type="entry name" value="DinB/YfiT-like putative metalloenzymes"/>
    <property type="match status" value="1"/>
</dbReference>
<dbReference type="InterPro" id="IPR007061">
    <property type="entry name" value="MST-like"/>
</dbReference>
<dbReference type="Proteomes" id="UP000198506">
    <property type="component" value="Unassembled WGS sequence"/>
</dbReference>
<gene>
    <name evidence="1" type="ORF">SAMN04487783_0580</name>
</gene>
<comment type="caution">
    <text evidence="1">The sequence shown here is derived from an EMBL/GenBank/DDBJ whole genome shotgun (WGS) entry which is preliminary data.</text>
</comment>
<evidence type="ECO:0000313" key="1">
    <source>
        <dbReference type="EMBL" id="SFS01703.1"/>
    </source>
</evidence>
<evidence type="ECO:0008006" key="3">
    <source>
        <dbReference type="Google" id="ProtNLM"/>
    </source>
</evidence>
<dbReference type="EMBL" id="FOZN01000001">
    <property type="protein sequence ID" value="SFS01703.1"/>
    <property type="molecule type" value="Genomic_DNA"/>
</dbReference>